<sequence length="61" mass="7239">MFRCFIGAFPKSVIISSFSEADRIKQKLEEIGIYLYRMVINKARMPNIPDQIQNEFKKQKK</sequence>
<dbReference type="Proteomes" id="UP000663722">
    <property type="component" value="Chromosome"/>
</dbReference>
<keyword evidence="2" id="KW-1185">Reference proteome</keyword>
<evidence type="ECO:0000313" key="1">
    <source>
        <dbReference type="EMBL" id="QTA89660.1"/>
    </source>
</evidence>
<dbReference type="KEGG" id="dmm:dnm_057170"/>
<name>A0A975BQF2_9BACT</name>
<gene>
    <name evidence="1" type="ORF">dnm_057170</name>
</gene>
<accession>A0A975BQF2</accession>
<organism evidence="1 2">
    <name type="scientific">Desulfonema magnum</name>
    <dbReference type="NCBI Taxonomy" id="45655"/>
    <lineage>
        <taxon>Bacteria</taxon>
        <taxon>Pseudomonadati</taxon>
        <taxon>Thermodesulfobacteriota</taxon>
        <taxon>Desulfobacteria</taxon>
        <taxon>Desulfobacterales</taxon>
        <taxon>Desulfococcaceae</taxon>
        <taxon>Desulfonema</taxon>
    </lineage>
</organism>
<protein>
    <submittedName>
        <fullName evidence="1">Uncharacterized protein</fullName>
    </submittedName>
</protein>
<reference evidence="1" key="1">
    <citation type="journal article" date="2021" name="Microb. Physiol.">
        <title>Proteogenomic Insights into the Physiology of Marine, Sulfate-Reducing, Filamentous Desulfonema limicola and Desulfonema magnum.</title>
        <authorList>
            <person name="Schnaars V."/>
            <person name="Wohlbrand L."/>
            <person name="Scheve S."/>
            <person name="Hinrichs C."/>
            <person name="Reinhardt R."/>
            <person name="Rabus R."/>
        </authorList>
    </citation>
    <scope>NUCLEOTIDE SEQUENCE</scope>
    <source>
        <strain evidence="1">4be13</strain>
    </source>
</reference>
<evidence type="ECO:0000313" key="2">
    <source>
        <dbReference type="Proteomes" id="UP000663722"/>
    </source>
</evidence>
<proteinExistence type="predicted"/>
<dbReference type="AlphaFoldDB" id="A0A975BQF2"/>
<dbReference type="EMBL" id="CP061800">
    <property type="protein sequence ID" value="QTA89660.1"/>
    <property type="molecule type" value="Genomic_DNA"/>
</dbReference>